<dbReference type="Pfam" id="PF22366">
    <property type="entry name" value="NDH2_C"/>
    <property type="match status" value="1"/>
</dbReference>
<dbReference type="PRINTS" id="PR00411">
    <property type="entry name" value="PNDRDTASEI"/>
</dbReference>
<keyword evidence="4" id="KW-0274">FAD</keyword>
<dbReference type="Gene3D" id="3.50.50.100">
    <property type="match status" value="1"/>
</dbReference>
<sequence length="416" mass="46264">MTVSQKSKKIVILGAGFGGLYALKSIYRYVKNWREFDISIIDKNNYFVFTPLLHEVATGGIDPADIVFPIRDLAKGQTEHIEAEVLDVDLFKKSVITSRGGISYDYLIAALGAGTNFFGVPGAFENSFTLKNIKDAMRLKNHLIHIFDEANNEKDPERQKDILRIIIIGGGATGVELGAEIHEFLEEINKEYSGVASDTVEFYLVEAGDKLLSIFHPSFAEKALKILEDKGFNIIFKNPCAEVTEQGIVCASGKTIKSHTVVWTSGVSPSSVITTPELSRQKGRIIVEPSLNLKDFPEVFVLGDQAAVADKRFGLLPTSAQVAAEEGNFAGQNIARLILGQPLKSFQYFHRGDLVSIGKWRALAQIGSGFLKFDGPIAWLIWRFNYLTKMPGTTKKIRLFFDWILYFVSKRDISEI</sequence>
<dbReference type="Pfam" id="PF07992">
    <property type="entry name" value="Pyr_redox_2"/>
    <property type="match status" value="1"/>
</dbReference>
<dbReference type="Proteomes" id="UP000176431">
    <property type="component" value="Unassembled WGS sequence"/>
</dbReference>
<evidence type="ECO:0000256" key="7">
    <source>
        <dbReference type="ARBA" id="ARBA00023027"/>
    </source>
</evidence>
<evidence type="ECO:0000256" key="8">
    <source>
        <dbReference type="ARBA" id="ARBA00047599"/>
    </source>
</evidence>
<evidence type="ECO:0000259" key="9">
    <source>
        <dbReference type="Pfam" id="PF07992"/>
    </source>
</evidence>
<dbReference type="EMBL" id="MEYK01000009">
    <property type="protein sequence ID" value="OGD25561.1"/>
    <property type="molecule type" value="Genomic_DNA"/>
</dbReference>
<feature type="domain" description="External alternative NADH-ubiquinone oxidoreductase-like C-terminal" evidence="10">
    <location>
        <begin position="350"/>
        <end position="412"/>
    </location>
</feature>
<dbReference type="EC" id="1.6.5.9" evidence="2"/>
<evidence type="ECO:0000256" key="5">
    <source>
        <dbReference type="ARBA" id="ARBA00022946"/>
    </source>
</evidence>
<reference evidence="11 12" key="1">
    <citation type="journal article" date="2016" name="Nat. Commun.">
        <title>Thousands of microbial genomes shed light on interconnected biogeochemical processes in an aquifer system.</title>
        <authorList>
            <person name="Anantharaman K."/>
            <person name="Brown C.T."/>
            <person name="Hug L.A."/>
            <person name="Sharon I."/>
            <person name="Castelle C.J."/>
            <person name="Probst A.J."/>
            <person name="Thomas B.C."/>
            <person name="Singh A."/>
            <person name="Wilkins M.J."/>
            <person name="Karaoz U."/>
            <person name="Brodie E.L."/>
            <person name="Williams K.H."/>
            <person name="Hubbard S.S."/>
            <person name="Banfield J.F."/>
        </authorList>
    </citation>
    <scope>NUCLEOTIDE SEQUENCE [LARGE SCALE GENOMIC DNA]</scope>
</reference>
<dbReference type="PANTHER" id="PTHR43706">
    <property type="entry name" value="NADH DEHYDROGENASE"/>
    <property type="match status" value="1"/>
</dbReference>
<gene>
    <name evidence="11" type="ORF">A2819_01360</name>
</gene>
<evidence type="ECO:0000259" key="10">
    <source>
        <dbReference type="Pfam" id="PF22366"/>
    </source>
</evidence>
<keyword evidence="7" id="KW-0520">NAD</keyword>
<keyword evidence="3" id="KW-0285">Flavoprotein</keyword>
<keyword evidence="5" id="KW-0809">Transit peptide</keyword>
<comment type="caution">
    <text evidence="11">The sequence shown here is derived from an EMBL/GenBank/DDBJ whole genome shotgun (WGS) entry which is preliminary data.</text>
</comment>
<dbReference type="InterPro" id="IPR045024">
    <property type="entry name" value="NDH-2"/>
</dbReference>
<evidence type="ECO:0000256" key="3">
    <source>
        <dbReference type="ARBA" id="ARBA00022630"/>
    </source>
</evidence>
<comment type="catalytic activity">
    <reaction evidence="8">
        <text>a quinone + NADH + H(+) = a quinol + NAD(+)</text>
        <dbReference type="Rhea" id="RHEA:46160"/>
        <dbReference type="ChEBI" id="CHEBI:15378"/>
        <dbReference type="ChEBI" id="CHEBI:24646"/>
        <dbReference type="ChEBI" id="CHEBI:57540"/>
        <dbReference type="ChEBI" id="CHEBI:57945"/>
        <dbReference type="ChEBI" id="CHEBI:132124"/>
        <dbReference type="EC" id="1.6.5.9"/>
    </reaction>
</comment>
<protein>
    <recommendedName>
        <fullName evidence="2">NADH:ubiquinone reductase (non-electrogenic)</fullName>
        <ecNumber evidence="2">1.6.5.9</ecNumber>
    </recommendedName>
</protein>
<dbReference type="PRINTS" id="PR00368">
    <property type="entry name" value="FADPNR"/>
</dbReference>
<evidence type="ECO:0000256" key="6">
    <source>
        <dbReference type="ARBA" id="ARBA00023002"/>
    </source>
</evidence>
<evidence type="ECO:0000256" key="1">
    <source>
        <dbReference type="ARBA" id="ARBA00005272"/>
    </source>
</evidence>
<dbReference type="AlphaFoldDB" id="A0A1F5B4P8"/>
<dbReference type="PANTHER" id="PTHR43706:SF47">
    <property type="entry name" value="EXTERNAL NADH-UBIQUINONE OXIDOREDUCTASE 1, MITOCHONDRIAL-RELATED"/>
    <property type="match status" value="1"/>
</dbReference>
<keyword evidence="6" id="KW-0560">Oxidoreductase</keyword>
<feature type="domain" description="FAD/NAD(P)-binding" evidence="9">
    <location>
        <begin position="9"/>
        <end position="327"/>
    </location>
</feature>
<evidence type="ECO:0000313" key="12">
    <source>
        <dbReference type="Proteomes" id="UP000176431"/>
    </source>
</evidence>
<dbReference type="InterPro" id="IPR036188">
    <property type="entry name" value="FAD/NAD-bd_sf"/>
</dbReference>
<evidence type="ECO:0000313" key="11">
    <source>
        <dbReference type="EMBL" id="OGD25561.1"/>
    </source>
</evidence>
<dbReference type="InterPro" id="IPR023753">
    <property type="entry name" value="FAD/NAD-binding_dom"/>
</dbReference>
<accession>A0A1F5B4P8</accession>
<dbReference type="GO" id="GO:0050136">
    <property type="term" value="F:NADH dehydrogenase (quinone) (non-electrogenic) activity"/>
    <property type="evidence" value="ECO:0007669"/>
    <property type="project" value="UniProtKB-EC"/>
</dbReference>
<name>A0A1F5B4P8_9BACT</name>
<evidence type="ECO:0000256" key="4">
    <source>
        <dbReference type="ARBA" id="ARBA00022827"/>
    </source>
</evidence>
<proteinExistence type="inferred from homology"/>
<dbReference type="InterPro" id="IPR054585">
    <property type="entry name" value="NDH2-like_C"/>
</dbReference>
<comment type="similarity">
    <text evidence="1">Belongs to the NADH dehydrogenase family.</text>
</comment>
<organism evidence="11 12">
    <name type="scientific">Candidatus Azambacteria bacterium RIFCSPHIGHO2_01_FULL_40_24</name>
    <dbReference type="NCBI Taxonomy" id="1797301"/>
    <lineage>
        <taxon>Bacteria</taxon>
        <taxon>Candidatus Azamiibacteriota</taxon>
    </lineage>
</organism>
<dbReference type="SUPFAM" id="SSF51905">
    <property type="entry name" value="FAD/NAD(P)-binding domain"/>
    <property type="match status" value="2"/>
</dbReference>
<evidence type="ECO:0000256" key="2">
    <source>
        <dbReference type="ARBA" id="ARBA00012637"/>
    </source>
</evidence>